<accession>A0AAV5AXT9</accession>
<keyword evidence="6 8" id="KW-1133">Transmembrane helix</keyword>
<dbReference type="Pfam" id="PF01594">
    <property type="entry name" value="AI-2E_transport"/>
    <property type="match status" value="1"/>
</dbReference>
<dbReference type="EMBL" id="BQKB01000008">
    <property type="protein sequence ID" value="GJM52056.1"/>
    <property type="molecule type" value="Genomic_DNA"/>
</dbReference>
<evidence type="ECO:0000313" key="11">
    <source>
        <dbReference type="Proteomes" id="UP001207736"/>
    </source>
</evidence>
<keyword evidence="5 8" id="KW-0812">Transmembrane</keyword>
<dbReference type="PANTHER" id="PTHR21716:SF53">
    <property type="entry name" value="PERMEASE PERM-RELATED"/>
    <property type="match status" value="1"/>
</dbReference>
<gene>
    <name evidence="9" type="ORF">RCZ15_11550</name>
    <name evidence="10" type="ORF">RCZ16_03740</name>
</gene>
<feature type="transmembrane region" description="Helical" evidence="8">
    <location>
        <begin position="277"/>
        <end position="299"/>
    </location>
</feature>
<dbReference type="Proteomes" id="UP001208692">
    <property type="component" value="Unassembled WGS sequence"/>
</dbReference>
<reference evidence="9 12" key="1">
    <citation type="submission" date="2021-11" db="EMBL/GenBank/DDBJ databases">
        <title>Draft genome sequence of Capnocytophaga sp. strain KC07075 isolated from cat oral cavity.</title>
        <authorList>
            <person name="Suzuki M."/>
            <person name="Imaoka K."/>
            <person name="Kimura M."/>
            <person name="Morikawa S."/>
            <person name="Maeda K."/>
        </authorList>
    </citation>
    <scope>NUCLEOTIDE SEQUENCE</scope>
    <source>
        <strain evidence="9">KC07075</strain>
        <strain evidence="10 12">KC07079</strain>
    </source>
</reference>
<dbReference type="InterPro" id="IPR002549">
    <property type="entry name" value="AI-2E-like"/>
</dbReference>
<dbReference type="GO" id="GO:0005886">
    <property type="term" value="C:plasma membrane"/>
    <property type="evidence" value="ECO:0007669"/>
    <property type="project" value="UniProtKB-SubCell"/>
</dbReference>
<evidence type="ECO:0000256" key="7">
    <source>
        <dbReference type="ARBA" id="ARBA00023136"/>
    </source>
</evidence>
<evidence type="ECO:0000313" key="10">
    <source>
        <dbReference type="EMBL" id="GJM52056.1"/>
    </source>
</evidence>
<feature type="transmembrane region" description="Helical" evidence="8">
    <location>
        <begin position="204"/>
        <end position="226"/>
    </location>
</feature>
<evidence type="ECO:0000313" key="9">
    <source>
        <dbReference type="EMBL" id="GJM50181.1"/>
    </source>
</evidence>
<sequence>MNAKIISNGILRAVGILFVIVLVAYAIYELKTILVYVVIAMVISLMGRPLVRLLKQRLRFSNTIAVLSVMGLILLLLGGIISMFIPLLLSQGRNLSSINFETLTSGIVKNINQGVRLIGIKNFSVDITMFSQLFDVNDISSIVNGLMTLLSDIGIGFFSVVFIVFFFLKDGTAISNAFIGLINRKYIGKTRQSIEAIKNLLSRYFVGLLLQITVVFVILTIVLLILGVQDAVMIAFLCALLNLIPYLGPLIGGVLISVLTMSSFIEEDFASVVLPKMIYVLIGFLIAQLVDNFFSQPIIFSNSVKSHPLEVFLIILISGTLFGVVGMVVAVPAYTVIKVILKAIFADNKFVKLLTKNI</sequence>
<feature type="transmembrane region" description="Helical" evidence="8">
    <location>
        <begin position="232"/>
        <end position="265"/>
    </location>
</feature>
<protein>
    <submittedName>
        <fullName evidence="9">AI-2E family transporter</fullName>
    </submittedName>
</protein>
<feature type="transmembrane region" description="Helical" evidence="8">
    <location>
        <begin position="63"/>
        <end position="89"/>
    </location>
</feature>
<comment type="similarity">
    <text evidence="2">Belongs to the autoinducer-2 exporter (AI-2E) (TC 2.A.86) family.</text>
</comment>
<dbReference type="EMBL" id="BQKA01000023">
    <property type="protein sequence ID" value="GJM50181.1"/>
    <property type="molecule type" value="Genomic_DNA"/>
</dbReference>
<feature type="transmembrane region" description="Helical" evidence="8">
    <location>
        <begin position="311"/>
        <end position="337"/>
    </location>
</feature>
<evidence type="ECO:0000256" key="1">
    <source>
        <dbReference type="ARBA" id="ARBA00004651"/>
    </source>
</evidence>
<comment type="caution">
    <text evidence="9">The sequence shown here is derived from an EMBL/GenBank/DDBJ whole genome shotgun (WGS) entry which is preliminary data.</text>
</comment>
<keyword evidence="12" id="KW-1185">Reference proteome</keyword>
<evidence type="ECO:0000256" key="6">
    <source>
        <dbReference type="ARBA" id="ARBA00022989"/>
    </source>
</evidence>
<evidence type="ECO:0000256" key="4">
    <source>
        <dbReference type="ARBA" id="ARBA00022475"/>
    </source>
</evidence>
<feature type="transmembrane region" description="Helical" evidence="8">
    <location>
        <begin position="9"/>
        <end position="27"/>
    </location>
</feature>
<dbReference type="Proteomes" id="UP001207736">
    <property type="component" value="Unassembled WGS sequence"/>
</dbReference>
<keyword evidence="3" id="KW-0813">Transport</keyword>
<dbReference type="AlphaFoldDB" id="A0AAV5AXT9"/>
<feature type="transmembrane region" description="Helical" evidence="8">
    <location>
        <begin position="33"/>
        <end position="51"/>
    </location>
</feature>
<evidence type="ECO:0000313" key="12">
    <source>
        <dbReference type="Proteomes" id="UP001208692"/>
    </source>
</evidence>
<keyword evidence="7 8" id="KW-0472">Membrane</keyword>
<comment type="subcellular location">
    <subcellularLocation>
        <location evidence="1">Cell membrane</location>
        <topology evidence="1">Multi-pass membrane protein</topology>
    </subcellularLocation>
</comment>
<name>A0AAV5AXT9_9FLAO</name>
<dbReference type="PANTHER" id="PTHR21716">
    <property type="entry name" value="TRANSMEMBRANE PROTEIN"/>
    <property type="match status" value="1"/>
</dbReference>
<feature type="transmembrane region" description="Helical" evidence="8">
    <location>
        <begin position="155"/>
        <end position="183"/>
    </location>
</feature>
<proteinExistence type="inferred from homology"/>
<organism evidence="9 11">
    <name type="scientific">Capnocytophaga catalasegens</name>
    <dbReference type="NCBI Taxonomy" id="1004260"/>
    <lineage>
        <taxon>Bacteria</taxon>
        <taxon>Pseudomonadati</taxon>
        <taxon>Bacteroidota</taxon>
        <taxon>Flavobacteriia</taxon>
        <taxon>Flavobacteriales</taxon>
        <taxon>Flavobacteriaceae</taxon>
        <taxon>Capnocytophaga</taxon>
    </lineage>
</organism>
<evidence type="ECO:0000256" key="3">
    <source>
        <dbReference type="ARBA" id="ARBA00022448"/>
    </source>
</evidence>
<evidence type="ECO:0000256" key="8">
    <source>
        <dbReference type="SAM" id="Phobius"/>
    </source>
</evidence>
<evidence type="ECO:0000256" key="2">
    <source>
        <dbReference type="ARBA" id="ARBA00009773"/>
    </source>
</evidence>
<dbReference type="RefSeq" id="WP_264846604.1">
    <property type="nucleotide sequence ID" value="NZ_BPMA01000023.1"/>
</dbReference>
<evidence type="ECO:0000256" key="5">
    <source>
        <dbReference type="ARBA" id="ARBA00022692"/>
    </source>
</evidence>
<keyword evidence="4" id="KW-1003">Cell membrane</keyword>